<evidence type="ECO:0000259" key="2">
    <source>
        <dbReference type="Pfam" id="PF07411"/>
    </source>
</evidence>
<dbReference type="SUPFAM" id="SSF160113">
    <property type="entry name" value="YegP-like"/>
    <property type="match status" value="2"/>
</dbReference>
<dbReference type="InterPro" id="IPR051141">
    <property type="entry name" value="UPF0339_domain"/>
</dbReference>
<dbReference type="Gene3D" id="2.30.29.80">
    <property type="match status" value="1"/>
</dbReference>
<protein>
    <submittedName>
        <fullName evidence="3">Uncharacterized protein YegP (UPF0339 family)</fullName>
    </submittedName>
</protein>
<dbReference type="InterPro" id="IPR010879">
    <property type="entry name" value="DUF1508"/>
</dbReference>
<accession>A0ABR6PPM6</accession>
<evidence type="ECO:0000256" key="1">
    <source>
        <dbReference type="SAM" id="MobiDB-lite"/>
    </source>
</evidence>
<dbReference type="EMBL" id="JACHCB010000013">
    <property type="protein sequence ID" value="MBB6111699.1"/>
    <property type="molecule type" value="Genomic_DNA"/>
</dbReference>
<dbReference type="InterPro" id="IPR036913">
    <property type="entry name" value="YegP-like_sf"/>
</dbReference>
<gene>
    <name evidence="3" type="ORF">HDF23_004470</name>
</gene>
<feature type="region of interest" description="Disordered" evidence="1">
    <location>
        <begin position="168"/>
        <end position="193"/>
    </location>
</feature>
<sequence>MQIQVDIGFENLIKIVKQLPKDQLLRFKKELEKESTEDAQQKDLRSFLLNAPVFTDEQVATIEQTRKDIDKWRETDILINPVFKPSGKFATMVGRDGQHYFNLIASNGQVILSSEGYTTTAAMHNGIESVKKNALDDKHYERADSKNGKFYFNLKAANGQVIGKSQMYESEASRDNGIESVKKNASDSIITEE</sequence>
<feature type="domain" description="DUF1508" evidence="2">
    <location>
        <begin position="96"/>
        <end position="141"/>
    </location>
</feature>
<evidence type="ECO:0000313" key="3">
    <source>
        <dbReference type="EMBL" id="MBB6111699.1"/>
    </source>
</evidence>
<name>A0ABR6PPM6_9SPHI</name>
<keyword evidence="4" id="KW-1185">Reference proteome</keyword>
<evidence type="ECO:0000313" key="4">
    <source>
        <dbReference type="Proteomes" id="UP000541583"/>
    </source>
</evidence>
<feature type="domain" description="DUF1508" evidence="2">
    <location>
        <begin position="145"/>
        <end position="188"/>
    </location>
</feature>
<dbReference type="Proteomes" id="UP000541583">
    <property type="component" value="Unassembled WGS sequence"/>
</dbReference>
<organism evidence="3 4">
    <name type="scientific">Mucilaginibacter lappiensis</name>
    <dbReference type="NCBI Taxonomy" id="354630"/>
    <lineage>
        <taxon>Bacteria</taxon>
        <taxon>Pseudomonadati</taxon>
        <taxon>Bacteroidota</taxon>
        <taxon>Sphingobacteriia</taxon>
        <taxon>Sphingobacteriales</taxon>
        <taxon>Sphingobacteriaceae</taxon>
        <taxon>Mucilaginibacter</taxon>
    </lineage>
</organism>
<dbReference type="PANTHER" id="PTHR40606">
    <property type="match status" value="1"/>
</dbReference>
<proteinExistence type="predicted"/>
<reference evidence="3 4" key="1">
    <citation type="submission" date="2020-08" db="EMBL/GenBank/DDBJ databases">
        <title>Genomic Encyclopedia of Type Strains, Phase IV (KMG-V): Genome sequencing to study the core and pangenomes of soil and plant-associated prokaryotes.</title>
        <authorList>
            <person name="Whitman W."/>
        </authorList>
    </citation>
    <scope>NUCLEOTIDE SEQUENCE [LARGE SCALE GENOMIC DNA]</scope>
    <source>
        <strain evidence="3 4">ANJLi2</strain>
    </source>
</reference>
<dbReference type="PANTHER" id="PTHR40606:SF1">
    <property type="entry name" value="UPF0339 PROTEIN YEGP"/>
    <property type="match status" value="1"/>
</dbReference>
<dbReference type="Pfam" id="PF07411">
    <property type="entry name" value="DUF1508"/>
    <property type="match status" value="2"/>
</dbReference>
<feature type="compositionally biased region" description="Basic and acidic residues" evidence="1">
    <location>
        <begin position="171"/>
        <end position="185"/>
    </location>
</feature>
<comment type="caution">
    <text evidence="3">The sequence shown here is derived from an EMBL/GenBank/DDBJ whole genome shotgun (WGS) entry which is preliminary data.</text>
</comment>